<dbReference type="InterPro" id="IPR050336">
    <property type="entry name" value="Chromosome_partition/occlusion"/>
</dbReference>
<evidence type="ECO:0000313" key="2">
    <source>
        <dbReference type="EMBL" id="SBW09274.1"/>
    </source>
</evidence>
<sequence>MKALGLQTLKVAAISLGARLRPVNDDHARHIAESIQESGRLRNPIEVRVGRKPGTYQVVSGGHRFRGVEILQWDEVDAFVYEMTDQEALIWEIDENLRRYELTPLDRAVFLAERQRVYEELHPETKAGVAGAEAKHGRANDIVSFASDAAQKCGLTPRTIQRAVQIANGLTLATRQRVSGTPLATKQSELMALAKLTPAEQADALELLLADEPTVKTVDQAAQAVRGVRVAVDPDTDKALSKLMRAWRDAPPAVKRAFLAAKMEDAQDRVLRDFVADQVKRQEAA</sequence>
<dbReference type="AlphaFoldDB" id="A0A212KBZ8"/>
<accession>A0A212KBZ8</accession>
<dbReference type="GO" id="GO:0005694">
    <property type="term" value="C:chromosome"/>
    <property type="evidence" value="ECO:0007669"/>
    <property type="project" value="TreeGrafter"/>
</dbReference>
<gene>
    <name evidence="2" type="ORF">KL86APRO_12557</name>
</gene>
<feature type="domain" description="ParB-like N-terminal" evidence="1">
    <location>
        <begin position="7"/>
        <end position="97"/>
    </location>
</feature>
<dbReference type="SMART" id="SM00470">
    <property type="entry name" value="ParB"/>
    <property type="match status" value="1"/>
</dbReference>
<dbReference type="Pfam" id="PF02195">
    <property type="entry name" value="ParB_N"/>
    <property type="match status" value="1"/>
</dbReference>
<name>A0A212KBZ8_9PROT</name>
<protein>
    <submittedName>
        <fullName evidence="2">Putative ParB domain-containing protein nuclease</fullName>
    </submittedName>
</protein>
<dbReference type="SUPFAM" id="SSF110849">
    <property type="entry name" value="ParB/Sulfiredoxin"/>
    <property type="match status" value="1"/>
</dbReference>
<dbReference type="EMBL" id="FLUO01000001">
    <property type="protein sequence ID" value="SBW09274.1"/>
    <property type="molecule type" value="Genomic_DNA"/>
</dbReference>
<dbReference type="Gene3D" id="3.90.1530.30">
    <property type="match status" value="1"/>
</dbReference>
<dbReference type="PANTHER" id="PTHR33375">
    <property type="entry name" value="CHROMOSOME-PARTITIONING PROTEIN PARB-RELATED"/>
    <property type="match status" value="1"/>
</dbReference>
<dbReference type="InterPro" id="IPR036086">
    <property type="entry name" value="ParB/Sulfiredoxin_sf"/>
</dbReference>
<dbReference type="InterPro" id="IPR003115">
    <property type="entry name" value="ParB_N"/>
</dbReference>
<dbReference type="PANTHER" id="PTHR33375:SF1">
    <property type="entry name" value="CHROMOSOME-PARTITIONING PROTEIN PARB-RELATED"/>
    <property type="match status" value="1"/>
</dbReference>
<reference evidence="2" key="1">
    <citation type="submission" date="2016-04" db="EMBL/GenBank/DDBJ databases">
        <authorList>
            <person name="Evans L.H."/>
            <person name="Alamgir A."/>
            <person name="Owens N."/>
            <person name="Weber N.D."/>
            <person name="Virtaneva K."/>
            <person name="Barbian K."/>
            <person name="Babar A."/>
            <person name="Rosenke K."/>
        </authorList>
    </citation>
    <scope>NUCLEOTIDE SEQUENCE</scope>
    <source>
        <strain evidence="2">86</strain>
    </source>
</reference>
<proteinExistence type="predicted"/>
<organism evidence="2">
    <name type="scientific">uncultured Alphaproteobacteria bacterium</name>
    <dbReference type="NCBI Taxonomy" id="91750"/>
    <lineage>
        <taxon>Bacteria</taxon>
        <taxon>Pseudomonadati</taxon>
        <taxon>Pseudomonadota</taxon>
        <taxon>Alphaproteobacteria</taxon>
        <taxon>environmental samples</taxon>
    </lineage>
</organism>
<evidence type="ECO:0000259" key="1">
    <source>
        <dbReference type="SMART" id="SM00470"/>
    </source>
</evidence>
<dbReference type="Gene3D" id="1.10.10.2830">
    <property type="match status" value="1"/>
</dbReference>
<dbReference type="SUPFAM" id="SSF109709">
    <property type="entry name" value="KorB DNA-binding domain-like"/>
    <property type="match status" value="1"/>
</dbReference>
<dbReference type="GO" id="GO:0007059">
    <property type="term" value="P:chromosome segregation"/>
    <property type="evidence" value="ECO:0007669"/>
    <property type="project" value="TreeGrafter"/>
</dbReference>